<comment type="caution">
    <text evidence="3">The sequence shown here is derived from an EMBL/GenBank/DDBJ whole genome shotgun (WGS) entry which is preliminary data.</text>
</comment>
<reference evidence="4" key="1">
    <citation type="journal article" date="2019" name="Int. J. Syst. Evol. Microbiol.">
        <title>The Global Catalogue of Microorganisms (GCM) 10K type strain sequencing project: providing services to taxonomists for standard genome sequencing and annotation.</title>
        <authorList>
            <consortium name="The Broad Institute Genomics Platform"/>
            <consortium name="The Broad Institute Genome Sequencing Center for Infectious Disease"/>
            <person name="Wu L."/>
            <person name="Ma J."/>
        </authorList>
    </citation>
    <scope>NUCLEOTIDE SEQUENCE [LARGE SCALE GENOMIC DNA]</scope>
    <source>
        <strain evidence="4">CGMCC 1.15731</strain>
    </source>
</reference>
<dbReference type="Proteomes" id="UP001596042">
    <property type="component" value="Unassembled WGS sequence"/>
</dbReference>
<evidence type="ECO:0000256" key="1">
    <source>
        <dbReference type="SAM" id="Phobius"/>
    </source>
</evidence>
<dbReference type="Pfam" id="PF09925">
    <property type="entry name" value="DUF2157"/>
    <property type="match status" value="1"/>
</dbReference>
<dbReference type="InterPro" id="IPR018677">
    <property type="entry name" value="DUF2157"/>
</dbReference>
<feature type="transmembrane region" description="Helical" evidence="1">
    <location>
        <begin position="38"/>
        <end position="62"/>
    </location>
</feature>
<accession>A0ABV9H5X5</accession>
<feature type="transmembrane region" description="Helical" evidence="1">
    <location>
        <begin position="102"/>
        <end position="122"/>
    </location>
</feature>
<evidence type="ECO:0000313" key="4">
    <source>
        <dbReference type="Proteomes" id="UP001596042"/>
    </source>
</evidence>
<feature type="transmembrane region" description="Helical" evidence="1">
    <location>
        <begin position="288"/>
        <end position="306"/>
    </location>
</feature>
<feature type="transmembrane region" description="Helical" evidence="1">
    <location>
        <begin position="179"/>
        <end position="196"/>
    </location>
</feature>
<feature type="transmembrane region" description="Helical" evidence="1">
    <location>
        <begin position="201"/>
        <end position="219"/>
    </location>
</feature>
<feature type="transmembrane region" description="Helical" evidence="1">
    <location>
        <begin position="134"/>
        <end position="164"/>
    </location>
</feature>
<organism evidence="3 4">
    <name type="scientific">Daeguia caeni</name>
    <dbReference type="NCBI Taxonomy" id="439612"/>
    <lineage>
        <taxon>Bacteria</taxon>
        <taxon>Pseudomonadati</taxon>
        <taxon>Pseudomonadota</taxon>
        <taxon>Alphaproteobacteria</taxon>
        <taxon>Hyphomicrobiales</taxon>
        <taxon>Brucellaceae</taxon>
        <taxon>Daeguia</taxon>
    </lineage>
</organism>
<evidence type="ECO:0000313" key="3">
    <source>
        <dbReference type="EMBL" id="MFC4625239.1"/>
    </source>
</evidence>
<keyword evidence="4" id="KW-1185">Reference proteome</keyword>
<sequence>MSFVLSVERLIDRWQREKLIDDETASRLRADLEKNSSAFSLGSVLATLGGLLLGAAIIMLVAANWQDMPRIMRIGMVFALIWIGYIGGTWRRLVGDRIWSNALYIIGASAFGASMALVGQMYHLSGDMQTAAMVWCFGVTVAALLLCAPILAAFAAFVGCFYLATTVSDLFSTDVQSPYQWIGPLMFLAGVAAALFTRSRAAAHCWVLFAIAWLVLLYFDTLNETVLQFVALLGLVLLFAEAFAHDALQRLTHFARPLATYGLLLAYIALGLLQFRYGMIYASPMNSFILWSTARLVLVVAALVLCGRRNASLRSFAYAGFSIEVLSLAFETVGTIIGTSGFFLTAGILVLLLAVFVRRMERRFARKNAEEARP</sequence>
<feature type="transmembrane region" description="Helical" evidence="1">
    <location>
        <begin position="225"/>
        <end position="248"/>
    </location>
</feature>
<dbReference type="RefSeq" id="WP_374829486.1">
    <property type="nucleotide sequence ID" value="NZ_JBHEEZ010000001.1"/>
</dbReference>
<name>A0ABV9H5X5_9HYPH</name>
<dbReference type="EMBL" id="JBHSEL010000053">
    <property type="protein sequence ID" value="MFC4625239.1"/>
    <property type="molecule type" value="Genomic_DNA"/>
</dbReference>
<keyword evidence="1" id="KW-0472">Membrane</keyword>
<feature type="domain" description="DUF2157" evidence="2">
    <location>
        <begin position="12"/>
        <end position="151"/>
    </location>
</feature>
<keyword evidence="1" id="KW-0812">Transmembrane</keyword>
<feature type="transmembrane region" description="Helical" evidence="1">
    <location>
        <begin position="74"/>
        <end position="90"/>
    </location>
</feature>
<protein>
    <submittedName>
        <fullName evidence="3">DUF2157 domain-containing protein</fullName>
    </submittedName>
</protein>
<gene>
    <name evidence="3" type="ORF">ACFO1V_08395</name>
</gene>
<evidence type="ECO:0000259" key="2">
    <source>
        <dbReference type="Pfam" id="PF09925"/>
    </source>
</evidence>
<keyword evidence="1" id="KW-1133">Transmembrane helix</keyword>
<proteinExistence type="predicted"/>
<feature type="transmembrane region" description="Helical" evidence="1">
    <location>
        <begin position="336"/>
        <end position="357"/>
    </location>
</feature>
<feature type="transmembrane region" description="Helical" evidence="1">
    <location>
        <begin position="260"/>
        <end position="282"/>
    </location>
</feature>